<reference evidence="2 3" key="1">
    <citation type="submission" date="2024-09" db="EMBL/GenBank/DDBJ databases">
        <title>Rethinking Asexuality: The Enigmatic Case of Functional Sexual Genes in Lepraria (Stereocaulaceae).</title>
        <authorList>
            <person name="Doellman M."/>
            <person name="Sun Y."/>
            <person name="Barcenas-Pena A."/>
            <person name="Lumbsch H.T."/>
            <person name="Grewe F."/>
        </authorList>
    </citation>
    <scope>NUCLEOTIDE SEQUENCE [LARGE SCALE GENOMIC DNA]</scope>
    <source>
        <strain evidence="2 3">Grewe 0041</strain>
    </source>
</reference>
<sequence>MQRRQSNNHKPAPNLPPPPPPTSSFQSFSAPILNLQDTHVSAPFFGPNVWEGTLIPVTGGGIPAHHNLVQIKLTFKEGGTFDFSSTYERIKETLSQALEVARESGRAVGNGGVDVDLEQLPAYEEASGGGGGQTQIQRPVPIAPDGARRSRPAPPANNGVVGLEDQTGSRAGPSSRQQPLPPPDEPPPGYEEAQQSSVADQLEESVRKEG</sequence>
<name>A0ABR4BNN2_9LECA</name>
<comment type="caution">
    <text evidence="2">The sequence shown here is derived from an EMBL/GenBank/DDBJ whole genome shotgun (WGS) entry which is preliminary data.</text>
</comment>
<dbReference type="CDD" id="cd13214">
    <property type="entry name" value="PH-GRAM_WBP2"/>
    <property type="match status" value="1"/>
</dbReference>
<accession>A0ABR4BNN2</accession>
<dbReference type="SUPFAM" id="SSF50729">
    <property type="entry name" value="PH domain-like"/>
    <property type="match status" value="1"/>
</dbReference>
<keyword evidence="3" id="KW-1185">Reference proteome</keyword>
<feature type="compositionally biased region" description="Polar residues" evidence="1">
    <location>
        <begin position="166"/>
        <end position="178"/>
    </location>
</feature>
<evidence type="ECO:0000256" key="1">
    <source>
        <dbReference type="SAM" id="MobiDB-lite"/>
    </source>
</evidence>
<dbReference type="InterPro" id="IPR044852">
    <property type="entry name" value="WBP2-like"/>
</dbReference>
<feature type="region of interest" description="Disordered" evidence="1">
    <location>
        <begin position="123"/>
        <end position="210"/>
    </location>
</feature>
<gene>
    <name evidence="2" type="ORF">ABVK25_000715</name>
</gene>
<organism evidence="2 3">
    <name type="scientific">Lepraria finkii</name>
    <dbReference type="NCBI Taxonomy" id="1340010"/>
    <lineage>
        <taxon>Eukaryota</taxon>
        <taxon>Fungi</taxon>
        <taxon>Dikarya</taxon>
        <taxon>Ascomycota</taxon>
        <taxon>Pezizomycotina</taxon>
        <taxon>Lecanoromycetes</taxon>
        <taxon>OSLEUM clade</taxon>
        <taxon>Lecanoromycetidae</taxon>
        <taxon>Lecanorales</taxon>
        <taxon>Lecanorineae</taxon>
        <taxon>Stereocaulaceae</taxon>
        <taxon>Lepraria</taxon>
    </lineage>
</organism>
<dbReference type="PANTHER" id="PTHR31606:SF1">
    <property type="entry name" value="WW DOMAIN BINDING PROTEIN 2, ISOFORM E"/>
    <property type="match status" value="1"/>
</dbReference>
<proteinExistence type="predicted"/>
<feature type="compositionally biased region" description="Pro residues" evidence="1">
    <location>
        <begin position="13"/>
        <end position="22"/>
    </location>
</feature>
<evidence type="ECO:0000313" key="2">
    <source>
        <dbReference type="EMBL" id="KAL2059422.1"/>
    </source>
</evidence>
<feature type="region of interest" description="Disordered" evidence="1">
    <location>
        <begin position="1"/>
        <end position="28"/>
    </location>
</feature>
<dbReference type="PANTHER" id="PTHR31606">
    <property type="entry name" value="WW DOMAIN BINDING PROTEIN 2, ISOFORM E"/>
    <property type="match status" value="1"/>
</dbReference>
<protein>
    <submittedName>
        <fullName evidence="2">Uncharacterized protein</fullName>
    </submittedName>
</protein>
<dbReference type="EMBL" id="JBHFEH010000001">
    <property type="protein sequence ID" value="KAL2059422.1"/>
    <property type="molecule type" value="Genomic_DNA"/>
</dbReference>
<evidence type="ECO:0000313" key="3">
    <source>
        <dbReference type="Proteomes" id="UP001590951"/>
    </source>
</evidence>
<dbReference type="Proteomes" id="UP001590951">
    <property type="component" value="Unassembled WGS sequence"/>
</dbReference>
<feature type="compositionally biased region" description="Pro residues" evidence="1">
    <location>
        <begin position="179"/>
        <end position="189"/>
    </location>
</feature>